<feature type="non-terminal residue" evidence="8">
    <location>
        <position position="1"/>
    </location>
</feature>
<accession>A0A7K7NVL7</accession>
<dbReference type="GO" id="GO:0004519">
    <property type="term" value="F:endonuclease activity"/>
    <property type="evidence" value="ECO:0007669"/>
    <property type="project" value="UniProtKB-KW"/>
</dbReference>
<evidence type="ECO:0000259" key="7">
    <source>
        <dbReference type="Pfam" id="PF06817"/>
    </source>
</evidence>
<dbReference type="AlphaFoldDB" id="A0A7K7NVL7"/>
<dbReference type="OrthoDB" id="9319918at2759"/>
<dbReference type="EMBL" id="VZSQ01000346">
    <property type="protein sequence ID" value="NWZ59418.1"/>
    <property type="molecule type" value="Genomic_DNA"/>
</dbReference>
<dbReference type="GO" id="GO:0035613">
    <property type="term" value="F:RNA stem-loop binding"/>
    <property type="evidence" value="ECO:0007669"/>
    <property type="project" value="TreeGrafter"/>
</dbReference>
<proteinExistence type="predicted"/>
<keyword evidence="4" id="KW-0255">Endonuclease</keyword>
<dbReference type="Gene3D" id="3.30.70.270">
    <property type="match status" value="1"/>
</dbReference>
<dbReference type="InterPro" id="IPR043128">
    <property type="entry name" value="Rev_trsase/Diguanyl_cyclase"/>
</dbReference>
<dbReference type="Pfam" id="PF06817">
    <property type="entry name" value="RVT_thumb"/>
    <property type="match status" value="1"/>
</dbReference>
<organism evidence="8 9">
    <name type="scientific">Haliaeetus albicilla</name>
    <name type="common">White-tailed sea-eagle</name>
    <name type="synonym">Falco albicilla</name>
    <dbReference type="NCBI Taxonomy" id="8969"/>
    <lineage>
        <taxon>Eukaryota</taxon>
        <taxon>Metazoa</taxon>
        <taxon>Chordata</taxon>
        <taxon>Craniata</taxon>
        <taxon>Vertebrata</taxon>
        <taxon>Euteleostomi</taxon>
        <taxon>Archelosauria</taxon>
        <taxon>Archosauria</taxon>
        <taxon>Dinosauria</taxon>
        <taxon>Saurischia</taxon>
        <taxon>Theropoda</taxon>
        <taxon>Coelurosauria</taxon>
        <taxon>Aves</taxon>
        <taxon>Neognathae</taxon>
        <taxon>Neoaves</taxon>
        <taxon>Telluraves</taxon>
        <taxon>Accipitrimorphae</taxon>
        <taxon>Accipitriformes</taxon>
        <taxon>Accipitridae</taxon>
        <taxon>Accipitrinae</taxon>
        <taxon>Haliaeetus</taxon>
    </lineage>
</organism>
<dbReference type="SUPFAM" id="SSF56672">
    <property type="entry name" value="DNA/RNA polymerases"/>
    <property type="match status" value="1"/>
</dbReference>
<name>A0A7K7NVL7_HALAL</name>
<gene>
    <name evidence="8" type="primary">Ervk6_1</name>
    <name evidence="8" type="ORF">HALALB_R16357</name>
</gene>
<dbReference type="InterPro" id="IPR010661">
    <property type="entry name" value="RVT_thumb"/>
</dbReference>
<dbReference type="PANTHER" id="PTHR41694:SF3">
    <property type="entry name" value="RNA-DIRECTED DNA POLYMERASE-RELATED"/>
    <property type="match status" value="1"/>
</dbReference>
<protein>
    <submittedName>
        <fullName evidence="8">POK6 protein</fullName>
    </submittedName>
</protein>
<keyword evidence="5" id="KW-0378">Hydrolase</keyword>
<evidence type="ECO:0000313" key="9">
    <source>
        <dbReference type="Proteomes" id="UP000585422"/>
    </source>
</evidence>
<reference evidence="8 9" key="1">
    <citation type="submission" date="2019-09" db="EMBL/GenBank/DDBJ databases">
        <title>Bird 10,000 Genomes (B10K) Project - Family phase.</title>
        <authorList>
            <person name="Zhang G."/>
        </authorList>
    </citation>
    <scope>NUCLEOTIDE SEQUENCE [LARGE SCALE GENOMIC DNA]</scope>
    <source>
        <strain evidence="8">OUT-0040</strain>
        <tissue evidence="8">Blood</tissue>
    </source>
</reference>
<keyword evidence="1" id="KW-0808">Transferase</keyword>
<dbReference type="GO" id="GO:0003964">
    <property type="term" value="F:RNA-directed DNA polymerase activity"/>
    <property type="evidence" value="ECO:0007669"/>
    <property type="project" value="UniProtKB-KW"/>
</dbReference>
<evidence type="ECO:0000256" key="1">
    <source>
        <dbReference type="ARBA" id="ARBA00022679"/>
    </source>
</evidence>
<feature type="non-terminal residue" evidence="8">
    <location>
        <position position="70"/>
    </location>
</feature>
<keyword evidence="2" id="KW-0548">Nucleotidyltransferase</keyword>
<keyword evidence="9" id="KW-1185">Reference proteome</keyword>
<evidence type="ECO:0000256" key="2">
    <source>
        <dbReference type="ARBA" id="ARBA00022695"/>
    </source>
</evidence>
<sequence length="70" mass="8064">WKYLGWHIDASNVKPQKVQITLEISTVHDVQKLVGDIQWVRNLCSITNNDMTPLVELLGTSARADEKWEM</sequence>
<evidence type="ECO:0000256" key="3">
    <source>
        <dbReference type="ARBA" id="ARBA00022722"/>
    </source>
</evidence>
<dbReference type="PANTHER" id="PTHR41694">
    <property type="entry name" value="ENDOGENOUS RETROVIRUS GROUP K MEMBER POL PROTEIN"/>
    <property type="match status" value="1"/>
</dbReference>
<comment type="caution">
    <text evidence="8">The sequence shown here is derived from an EMBL/GenBank/DDBJ whole genome shotgun (WGS) entry which is preliminary data.</text>
</comment>
<keyword evidence="6" id="KW-0695">RNA-directed DNA polymerase</keyword>
<evidence type="ECO:0000313" key="8">
    <source>
        <dbReference type="EMBL" id="NWZ59418.1"/>
    </source>
</evidence>
<dbReference type="Proteomes" id="UP000585422">
    <property type="component" value="Unassembled WGS sequence"/>
</dbReference>
<feature type="domain" description="Reverse transcriptase thumb" evidence="7">
    <location>
        <begin position="15"/>
        <end position="62"/>
    </location>
</feature>
<dbReference type="GO" id="GO:0016787">
    <property type="term" value="F:hydrolase activity"/>
    <property type="evidence" value="ECO:0007669"/>
    <property type="project" value="UniProtKB-KW"/>
</dbReference>
<keyword evidence="3" id="KW-0540">Nuclease</keyword>
<evidence type="ECO:0000256" key="6">
    <source>
        <dbReference type="ARBA" id="ARBA00022918"/>
    </source>
</evidence>
<evidence type="ECO:0000256" key="5">
    <source>
        <dbReference type="ARBA" id="ARBA00022801"/>
    </source>
</evidence>
<evidence type="ECO:0000256" key="4">
    <source>
        <dbReference type="ARBA" id="ARBA00022759"/>
    </source>
</evidence>
<dbReference type="InterPro" id="IPR043502">
    <property type="entry name" value="DNA/RNA_pol_sf"/>
</dbReference>